<dbReference type="EMBL" id="CASHTH010002436">
    <property type="protein sequence ID" value="CAI8029793.1"/>
    <property type="molecule type" value="Genomic_DNA"/>
</dbReference>
<reference evidence="5" key="1">
    <citation type="submission" date="2023-03" db="EMBL/GenBank/DDBJ databases">
        <authorList>
            <person name="Steffen K."/>
            <person name="Cardenas P."/>
        </authorList>
    </citation>
    <scope>NUCLEOTIDE SEQUENCE</scope>
</reference>
<evidence type="ECO:0000313" key="5">
    <source>
        <dbReference type="EMBL" id="CAI8029793.1"/>
    </source>
</evidence>
<comment type="caution">
    <text evidence="5">The sequence shown here is derived from an EMBL/GenBank/DDBJ whole genome shotgun (WGS) entry which is preliminary data.</text>
</comment>
<dbReference type="InterPro" id="IPR006127">
    <property type="entry name" value="ZnuA-like"/>
</dbReference>
<evidence type="ECO:0000256" key="3">
    <source>
        <dbReference type="ARBA" id="ARBA00022723"/>
    </source>
</evidence>
<dbReference type="Pfam" id="PF01297">
    <property type="entry name" value="ZnuA"/>
    <property type="match status" value="1"/>
</dbReference>
<dbReference type="Gene3D" id="3.40.50.1980">
    <property type="entry name" value="Nitrogenase molybdenum iron protein domain"/>
    <property type="match status" value="2"/>
</dbReference>
<dbReference type="AlphaFoldDB" id="A0AA35SII3"/>
<dbReference type="PANTHER" id="PTHR42953">
    <property type="entry name" value="HIGH-AFFINITY ZINC UPTAKE SYSTEM PROTEIN ZNUA-RELATED"/>
    <property type="match status" value="1"/>
</dbReference>
<protein>
    <submittedName>
        <fullName evidence="5">Periplasmic zinc-binding protein TroA</fullName>
    </submittedName>
</protein>
<dbReference type="InterPro" id="IPR050492">
    <property type="entry name" value="Bact_metal-bind_prot9"/>
</dbReference>
<dbReference type="GO" id="GO:0030001">
    <property type="term" value="P:metal ion transport"/>
    <property type="evidence" value="ECO:0007669"/>
    <property type="project" value="InterPro"/>
</dbReference>
<keyword evidence="6" id="KW-1185">Reference proteome</keyword>
<comment type="subcellular location">
    <subcellularLocation>
        <location evidence="1">Cell envelope</location>
    </subcellularLocation>
</comment>
<evidence type="ECO:0000256" key="1">
    <source>
        <dbReference type="ARBA" id="ARBA00004196"/>
    </source>
</evidence>
<dbReference type="GO" id="GO:0007155">
    <property type="term" value="P:cell adhesion"/>
    <property type="evidence" value="ECO:0007669"/>
    <property type="project" value="InterPro"/>
</dbReference>
<keyword evidence="3" id="KW-0479">Metal-binding</keyword>
<gene>
    <name evidence="5" type="ORF">GBAR_LOCUS16904</name>
</gene>
<name>A0AA35SII3_GEOBA</name>
<evidence type="ECO:0000313" key="6">
    <source>
        <dbReference type="Proteomes" id="UP001174909"/>
    </source>
</evidence>
<sequence>MFIFVYTGCDPKQQPDASTGGKLRIVTTIGMITDIVKNVGGERVEVTGLMGPGVDPHLYKASAGDVHRLTSAQIIFFNGLHLESKMGDILAKMTGNTKTVAVTDAVDRNLLLTPPEFEGQYDPHVWFDVTLWMRAVGKVRDTLSEYDSDNTLMYWSNAERYLAKLAELHEYVKAQSARVPSEQRVLVTAHDAFNYFGKAYGFEVRGLLGISTATEAGIADVQELATFIAEKRIPAIFVESSVSPRSLKAVQAAVNSKGFNVEIGGQLYSDAMGNDGTPEGTYIGMVRHNIDTIVTALIGGTSASSMVGP</sequence>
<dbReference type="PANTHER" id="PTHR42953:SF1">
    <property type="entry name" value="METAL-BINDING PROTEIN HI_0362-RELATED"/>
    <property type="match status" value="1"/>
</dbReference>
<dbReference type="PRINTS" id="PR00690">
    <property type="entry name" value="ADHESNFAMILY"/>
</dbReference>
<dbReference type="PRINTS" id="PR00691">
    <property type="entry name" value="ADHESINB"/>
</dbReference>
<accession>A0AA35SII3</accession>
<organism evidence="5 6">
    <name type="scientific">Geodia barretti</name>
    <name type="common">Barrett's horny sponge</name>
    <dbReference type="NCBI Taxonomy" id="519541"/>
    <lineage>
        <taxon>Eukaryota</taxon>
        <taxon>Metazoa</taxon>
        <taxon>Porifera</taxon>
        <taxon>Demospongiae</taxon>
        <taxon>Heteroscleromorpha</taxon>
        <taxon>Tetractinellida</taxon>
        <taxon>Astrophorina</taxon>
        <taxon>Geodiidae</taxon>
        <taxon>Geodia</taxon>
    </lineage>
</organism>
<keyword evidence="2" id="KW-0813">Transport</keyword>
<dbReference type="Proteomes" id="UP001174909">
    <property type="component" value="Unassembled WGS sequence"/>
</dbReference>
<dbReference type="InterPro" id="IPR006128">
    <property type="entry name" value="Lipoprotein_PsaA-like"/>
</dbReference>
<evidence type="ECO:0000256" key="2">
    <source>
        <dbReference type="ARBA" id="ARBA00022448"/>
    </source>
</evidence>
<dbReference type="InterPro" id="IPR006129">
    <property type="entry name" value="AdhesinB"/>
</dbReference>
<proteinExistence type="predicted"/>
<dbReference type="SUPFAM" id="SSF53807">
    <property type="entry name" value="Helical backbone' metal receptor"/>
    <property type="match status" value="1"/>
</dbReference>
<keyword evidence="4" id="KW-0732">Signal</keyword>
<dbReference type="GO" id="GO:0046872">
    <property type="term" value="F:metal ion binding"/>
    <property type="evidence" value="ECO:0007669"/>
    <property type="project" value="UniProtKB-KW"/>
</dbReference>
<evidence type="ECO:0000256" key="4">
    <source>
        <dbReference type="ARBA" id="ARBA00022729"/>
    </source>
</evidence>